<dbReference type="SUPFAM" id="SSF51905">
    <property type="entry name" value="FAD/NAD(P)-binding domain"/>
    <property type="match status" value="1"/>
</dbReference>
<dbReference type="InterPro" id="IPR036188">
    <property type="entry name" value="FAD/NAD-bd_sf"/>
</dbReference>
<evidence type="ECO:0000256" key="1">
    <source>
        <dbReference type="ARBA" id="ARBA00023002"/>
    </source>
</evidence>
<gene>
    <name evidence="3" type="ORF">KIP89_07680</name>
</gene>
<dbReference type="Gene3D" id="3.50.50.60">
    <property type="entry name" value="FAD/NAD(P)-binding domain"/>
    <property type="match status" value="2"/>
</dbReference>
<comment type="caution">
    <text evidence="3">The sequence shown here is derived from an EMBL/GenBank/DDBJ whole genome shotgun (WGS) entry which is preliminary data.</text>
</comment>
<sequence>MAAASPPNDIAVIGAGIVGLACAFHLQAAGRSVVLVERGGIAEGASFGNAGAFAFTDILPLASPGILRKAPRWLLDPLGPLAIPPAYALNIAPWLLRFWRASLPDRYAHSLKVQSAMMRLAARAMSEMVAGAGLTEHVRADGNLQLYESEAELDAARPGWDAREKEGIAFEHVRGYRLAELQPGLAPRFVAGTFTPNWKTVADPYHFALALFEQVMARGARIVSGEVVAIEPQTAGVSLRLTDGTTINSAQAVIAGGAWSRPLAATLGDKVPLETERGYNTTLPPGAFDVRRQLTFGGHGFVVTPLSTGIRVGGAVELGGLKAPPNYKRSQAMLTKAAAFLPGLKTTGGTQWMGFRPSLPDSLPVIGRASADPRIIHAFGHGHLGLTQSAATGRLVAELATGRPLSLDLSPFRPDRF</sequence>
<organism evidence="3 4">
    <name type="scientific">Ancylobacter radicis</name>
    <dbReference type="NCBI Taxonomy" id="2836179"/>
    <lineage>
        <taxon>Bacteria</taxon>
        <taxon>Pseudomonadati</taxon>
        <taxon>Pseudomonadota</taxon>
        <taxon>Alphaproteobacteria</taxon>
        <taxon>Hyphomicrobiales</taxon>
        <taxon>Xanthobacteraceae</taxon>
        <taxon>Ancylobacter</taxon>
    </lineage>
</organism>
<dbReference type="PANTHER" id="PTHR13847:SF289">
    <property type="entry name" value="GLYCINE OXIDASE"/>
    <property type="match status" value="1"/>
</dbReference>
<accession>A0ABS5R5Q6</accession>
<reference evidence="3" key="1">
    <citation type="submission" date="2021-05" db="EMBL/GenBank/DDBJ databases">
        <authorList>
            <person name="Sun Q."/>
            <person name="Inoue M."/>
        </authorList>
    </citation>
    <scope>NUCLEOTIDE SEQUENCE</scope>
    <source>
        <strain evidence="3">VKM B-3255</strain>
    </source>
</reference>
<feature type="domain" description="FAD dependent oxidoreductase" evidence="2">
    <location>
        <begin position="9"/>
        <end position="399"/>
    </location>
</feature>
<name>A0ABS5R5Q6_9HYPH</name>
<dbReference type="InterPro" id="IPR006076">
    <property type="entry name" value="FAD-dep_OxRdtase"/>
</dbReference>
<evidence type="ECO:0000313" key="3">
    <source>
        <dbReference type="EMBL" id="MBS9476983.1"/>
    </source>
</evidence>
<proteinExistence type="predicted"/>
<evidence type="ECO:0000313" key="4">
    <source>
        <dbReference type="Proteomes" id="UP001166585"/>
    </source>
</evidence>
<dbReference type="Gene3D" id="3.30.9.10">
    <property type="entry name" value="D-Amino Acid Oxidase, subunit A, domain 2"/>
    <property type="match status" value="1"/>
</dbReference>
<evidence type="ECO:0000259" key="2">
    <source>
        <dbReference type="Pfam" id="PF01266"/>
    </source>
</evidence>
<keyword evidence="4" id="KW-1185">Reference proteome</keyword>
<keyword evidence="1" id="KW-0560">Oxidoreductase</keyword>
<dbReference type="EMBL" id="JAHCQH010000015">
    <property type="protein sequence ID" value="MBS9476983.1"/>
    <property type="molecule type" value="Genomic_DNA"/>
</dbReference>
<dbReference type="RefSeq" id="WP_213754809.1">
    <property type="nucleotide sequence ID" value="NZ_JAHCQH010000015.1"/>
</dbReference>
<protein>
    <submittedName>
        <fullName evidence="3">FAD-binding oxidoreductase</fullName>
    </submittedName>
</protein>
<dbReference type="Pfam" id="PF01266">
    <property type="entry name" value="DAO"/>
    <property type="match status" value="1"/>
</dbReference>
<dbReference type="Proteomes" id="UP001166585">
    <property type="component" value="Unassembled WGS sequence"/>
</dbReference>
<dbReference type="SUPFAM" id="SSF54373">
    <property type="entry name" value="FAD-linked reductases, C-terminal domain"/>
    <property type="match status" value="1"/>
</dbReference>
<dbReference type="PANTHER" id="PTHR13847">
    <property type="entry name" value="SARCOSINE DEHYDROGENASE-RELATED"/>
    <property type="match status" value="1"/>
</dbReference>